<protein>
    <submittedName>
        <fullName evidence="3">Pilus assembly protein</fullName>
    </submittedName>
</protein>
<reference evidence="3" key="1">
    <citation type="submission" date="2022-11" db="EMBL/GenBank/DDBJ databases">
        <title>Hoeflea poritis sp. nov., isolated from scleractinian coral Porites lutea.</title>
        <authorList>
            <person name="Zhang G."/>
            <person name="Wei Q."/>
            <person name="Cai L."/>
        </authorList>
    </citation>
    <scope>NUCLEOTIDE SEQUENCE</scope>
    <source>
        <strain evidence="3">E7-10</strain>
    </source>
</reference>
<dbReference type="InterPro" id="IPR028087">
    <property type="entry name" value="Tad_N"/>
</dbReference>
<name>A0ABT4VMX9_9HYPH</name>
<feature type="transmembrane region" description="Helical" evidence="1">
    <location>
        <begin position="21"/>
        <end position="40"/>
    </location>
</feature>
<organism evidence="3 4">
    <name type="scientific">Hoeflea poritis</name>
    <dbReference type="NCBI Taxonomy" id="2993659"/>
    <lineage>
        <taxon>Bacteria</taxon>
        <taxon>Pseudomonadati</taxon>
        <taxon>Pseudomonadota</taxon>
        <taxon>Alphaproteobacteria</taxon>
        <taxon>Hyphomicrobiales</taxon>
        <taxon>Rhizobiaceae</taxon>
        <taxon>Hoeflea</taxon>
    </lineage>
</organism>
<evidence type="ECO:0000256" key="1">
    <source>
        <dbReference type="SAM" id="Phobius"/>
    </source>
</evidence>
<sequence>MFNRKFRHAVRRFAHDRSGNFMMMFGLGVGVIFLAAGIAVDYSMALAGKTRVNNALDAATLATARALSVGEVDPDDAEDYLERIFAANVGTAIDDLDDSPYFLYDVIINETTGGVSASARYKHDLKLLQVATGRDDIQVASRSAVQFGASDIEVAMVLDVTGSMNWDDADGNHKLTALKAAAKGAVEKLLNNANGAVKISLVPYAESVNVGPNLAKYIYADYKESKSDAPTYNSALFNETGVGYDYEAFQEQYVEEYCGWEWVRRRRRWRQVWRCYSGLPDDFRVENNGTNVDQCATDRKAPKTNGRTNYQYTNADPSTGGMISRDSRLRESDCIDEQIVPLTSNKTTLDNAIDAMSYNGGTAGHIGLQWAWYTISHSWRNFLPVSSQPGDHTTDPDLDKYVIFMTDGVFNTAYADNTGSEGWTGHNPAYSESPDHTTALCSAIKAQNIKVFVVGFDLDESVADGNANLERSWVRNAQTLLSNCATPNSTNVTYFYLADDAEALTLAFENIARTIRNLRLTL</sequence>
<dbReference type="Proteomes" id="UP001148313">
    <property type="component" value="Unassembled WGS sequence"/>
</dbReference>
<dbReference type="RefSeq" id="WP_271089031.1">
    <property type="nucleotide sequence ID" value="NZ_JAPJZH010000004.1"/>
</dbReference>
<keyword evidence="1" id="KW-0812">Transmembrane</keyword>
<proteinExistence type="predicted"/>
<keyword evidence="1" id="KW-1133">Transmembrane helix</keyword>
<keyword evidence="4" id="KW-1185">Reference proteome</keyword>
<evidence type="ECO:0000259" key="2">
    <source>
        <dbReference type="Pfam" id="PF13400"/>
    </source>
</evidence>
<evidence type="ECO:0000313" key="3">
    <source>
        <dbReference type="EMBL" id="MDA4845408.1"/>
    </source>
</evidence>
<dbReference type="EMBL" id="JAPJZH010000004">
    <property type="protein sequence ID" value="MDA4845408.1"/>
    <property type="molecule type" value="Genomic_DNA"/>
</dbReference>
<comment type="caution">
    <text evidence="3">The sequence shown here is derived from an EMBL/GenBank/DDBJ whole genome shotgun (WGS) entry which is preliminary data.</text>
</comment>
<dbReference type="SUPFAM" id="SSF53300">
    <property type="entry name" value="vWA-like"/>
    <property type="match status" value="1"/>
</dbReference>
<dbReference type="Pfam" id="PF13400">
    <property type="entry name" value="Tad"/>
    <property type="match status" value="1"/>
</dbReference>
<gene>
    <name evidence="3" type="ORF">OOZ53_08610</name>
</gene>
<dbReference type="Gene3D" id="3.40.50.410">
    <property type="entry name" value="von Willebrand factor, type A domain"/>
    <property type="match status" value="1"/>
</dbReference>
<keyword evidence="1" id="KW-0472">Membrane</keyword>
<evidence type="ECO:0000313" key="4">
    <source>
        <dbReference type="Proteomes" id="UP001148313"/>
    </source>
</evidence>
<accession>A0ABT4VMX9</accession>
<feature type="domain" description="Putative Flp pilus-assembly TadG-like N-terminal" evidence="2">
    <location>
        <begin position="19"/>
        <end position="66"/>
    </location>
</feature>
<dbReference type="InterPro" id="IPR036465">
    <property type="entry name" value="vWFA_dom_sf"/>
</dbReference>